<dbReference type="EMBL" id="MZGW01000004">
    <property type="protein sequence ID" value="OPJ55519.1"/>
    <property type="molecule type" value="Genomic_DNA"/>
</dbReference>
<proteinExistence type="predicted"/>
<dbReference type="InterPro" id="IPR036680">
    <property type="entry name" value="SPOR-like_sf"/>
</dbReference>
<protein>
    <submittedName>
        <fullName evidence="2">Uncharacterized protein</fullName>
    </submittedName>
</protein>
<evidence type="ECO:0000256" key="1">
    <source>
        <dbReference type="SAM" id="Phobius"/>
    </source>
</evidence>
<comment type="caution">
    <text evidence="2">The sequence shown here is derived from an EMBL/GenBank/DDBJ whole genome shotgun (WGS) entry which is preliminary data.</text>
</comment>
<dbReference type="Proteomes" id="UP000190140">
    <property type="component" value="Unassembled WGS sequence"/>
</dbReference>
<accession>A0A1V4I6K7</accession>
<keyword evidence="3" id="KW-1185">Reference proteome</keyword>
<gene>
    <name evidence="2" type="ORF">CLOTH_12770</name>
</gene>
<feature type="transmembrane region" description="Helical" evidence="1">
    <location>
        <begin position="12"/>
        <end position="30"/>
    </location>
</feature>
<reference evidence="2 3" key="1">
    <citation type="submission" date="2017-03" db="EMBL/GenBank/DDBJ databases">
        <title>Genome sequence of Clostridium thermoalcaliphilum DSM 7309.</title>
        <authorList>
            <person name="Poehlein A."/>
            <person name="Daniel R."/>
        </authorList>
    </citation>
    <scope>NUCLEOTIDE SEQUENCE [LARGE SCALE GENOMIC DNA]</scope>
    <source>
        <strain evidence="2 3">DSM 7309</strain>
    </source>
</reference>
<evidence type="ECO:0000313" key="2">
    <source>
        <dbReference type="EMBL" id="OPJ55519.1"/>
    </source>
</evidence>
<keyword evidence="1" id="KW-1133">Transmembrane helix</keyword>
<dbReference type="RefSeq" id="WP_079412261.1">
    <property type="nucleotide sequence ID" value="NZ_MZGW01000004.1"/>
</dbReference>
<sequence>MRKRKNYKLSSAMLLLVIPIVATIVSWSIYKKINTLDSVPTFANKNSYKIEALTVYSIQVGALTDKNQTSIVVKDLEENRIPNYIVTKGNLNKINSYMFLDKEQTRSLLEDVRGNYSDAFLVTSQIPAINLSYSKEHSYLRDVGKKIDLILENMKKESNFWYSYREGNLETEEYLKIIEERKNILDEMKQYTMNIDKEETKEFNANLLVFINNVREKIDTIDGNMQKQDMFSCEKIYIDSIFEYLKFVESLRKRS</sequence>
<dbReference type="STRING" id="29349.CLOTH_12770"/>
<organism evidence="2 3">
    <name type="scientific">Alkalithermobacter paradoxus</name>
    <dbReference type="NCBI Taxonomy" id="29349"/>
    <lineage>
        <taxon>Bacteria</taxon>
        <taxon>Bacillati</taxon>
        <taxon>Bacillota</taxon>
        <taxon>Clostridia</taxon>
        <taxon>Peptostreptococcales</taxon>
        <taxon>Tepidibacteraceae</taxon>
        <taxon>Alkalithermobacter</taxon>
    </lineage>
</organism>
<dbReference type="OrthoDB" id="1748946at2"/>
<dbReference type="AlphaFoldDB" id="A0A1V4I6K7"/>
<dbReference type="Gene3D" id="3.30.70.1070">
    <property type="entry name" value="Sporulation related repeat"/>
    <property type="match status" value="1"/>
</dbReference>
<dbReference type="GO" id="GO:0042834">
    <property type="term" value="F:peptidoglycan binding"/>
    <property type="evidence" value="ECO:0007669"/>
    <property type="project" value="InterPro"/>
</dbReference>
<keyword evidence="1" id="KW-0472">Membrane</keyword>
<name>A0A1V4I6K7_9FIRM</name>
<evidence type="ECO:0000313" key="3">
    <source>
        <dbReference type="Proteomes" id="UP000190140"/>
    </source>
</evidence>
<dbReference type="SUPFAM" id="SSF110997">
    <property type="entry name" value="Sporulation related repeat"/>
    <property type="match status" value="1"/>
</dbReference>
<keyword evidence="1" id="KW-0812">Transmembrane</keyword>